<feature type="domain" description="F-box" evidence="1">
    <location>
        <begin position="18"/>
        <end position="68"/>
    </location>
</feature>
<dbReference type="PANTHER" id="PTHR21503">
    <property type="entry name" value="F-BOX-CONTAINING HYPOTHETICAL PROTEIN C.ELEGANS"/>
    <property type="match status" value="1"/>
</dbReference>
<protein>
    <submittedName>
        <fullName evidence="3">F-box domain-containing protein</fullName>
    </submittedName>
</protein>
<sequence>MPSFKFQLIVSPLLPLREFQLLQLPNVALREVMKNLNLKELFTLSLCSQKTKNIVKFNQNKSLKWEMCLSCMKSVLSIGNGRDKVNRIVVMNKPTGFQRYLRKTETVRIGRLNVSFMKSFGAVELIFHCDERTGFKALADYICDVFSTVPSVIQTYSGYLWMLEMYRNSLEFIYIYWTPIPLSHEEVLFTLTSCEAIELFILGCSIIFRKFLPIFSR</sequence>
<dbReference type="PANTHER" id="PTHR21503:SF8">
    <property type="entry name" value="F-BOX ASSOCIATED DOMAIN-CONTAINING PROTEIN-RELATED"/>
    <property type="match status" value="1"/>
</dbReference>
<dbReference type="InterPro" id="IPR001810">
    <property type="entry name" value="F-box_dom"/>
</dbReference>
<dbReference type="WBParaSite" id="Csp11.Scaffold629.g11442.t1">
    <property type="protein sequence ID" value="Csp11.Scaffold629.g11442.t1"/>
    <property type="gene ID" value="Csp11.Scaffold629.g11442"/>
</dbReference>
<evidence type="ECO:0000313" key="3">
    <source>
        <dbReference type="WBParaSite" id="Csp11.Scaffold629.g11442.t1"/>
    </source>
</evidence>
<evidence type="ECO:0000259" key="1">
    <source>
        <dbReference type="PROSITE" id="PS50181"/>
    </source>
</evidence>
<evidence type="ECO:0000313" key="2">
    <source>
        <dbReference type="Proteomes" id="UP000095282"/>
    </source>
</evidence>
<dbReference type="Pfam" id="PF00646">
    <property type="entry name" value="F-box"/>
    <property type="match status" value="1"/>
</dbReference>
<dbReference type="Proteomes" id="UP000095282">
    <property type="component" value="Unplaced"/>
</dbReference>
<accession>A0A1I7TSW4</accession>
<reference evidence="3" key="1">
    <citation type="submission" date="2016-11" db="UniProtKB">
        <authorList>
            <consortium name="WormBaseParasite"/>
        </authorList>
    </citation>
    <scope>IDENTIFICATION</scope>
</reference>
<proteinExistence type="predicted"/>
<dbReference type="AlphaFoldDB" id="A0A1I7TSW4"/>
<name>A0A1I7TSW4_9PELO</name>
<dbReference type="PROSITE" id="PS50181">
    <property type="entry name" value="FBOX"/>
    <property type="match status" value="1"/>
</dbReference>
<organism evidence="2 3">
    <name type="scientific">Caenorhabditis tropicalis</name>
    <dbReference type="NCBI Taxonomy" id="1561998"/>
    <lineage>
        <taxon>Eukaryota</taxon>
        <taxon>Metazoa</taxon>
        <taxon>Ecdysozoa</taxon>
        <taxon>Nematoda</taxon>
        <taxon>Chromadorea</taxon>
        <taxon>Rhabditida</taxon>
        <taxon>Rhabditina</taxon>
        <taxon>Rhabditomorpha</taxon>
        <taxon>Rhabditoidea</taxon>
        <taxon>Rhabditidae</taxon>
        <taxon>Peloderinae</taxon>
        <taxon>Caenorhabditis</taxon>
    </lineage>
</organism>
<keyword evidence="2" id="KW-1185">Reference proteome</keyword>